<comment type="caution">
    <text evidence="2">The sequence shown here is derived from an EMBL/GenBank/DDBJ whole genome shotgun (WGS) entry which is preliminary data.</text>
</comment>
<feature type="region of interest" description="Disordered" evidence="1">
    <location>
        <begin position="1"/>
        <end position="101"/>
    </location>
</feature>
<gene>
    <name evidence="2" type="ORF">EDD18DRAFT_1110566</name>
</gene>
<protein>
    <submittedName>
        <fullName evidence="2">Uncharacterized protein</fullName>
    </submittedName>
</protein>
<feature type="compositionally biased region" description="Basic residues" evidence="1">
    <location>
        <begin position="43"/>
        <end position="53"/>
    </location>
</feature>
<accession>A0AA39UQ99</accession>
<dbReference type="AlphaFoldDB" id="A0AA39UQ99"/>
<evidence type="ECO:0000313" key="3">
    <source>
        <dbReference type="Proteomes" id="UP001175228"/>
    </source>
</evidence>
<dbReference type="EMBL" id="JAUEPU010000041">
    <property type="protein sequence ID" value="KAK0488205.1"/>
    <property type="molecule type" value="Genomic_DNA"/>
</dbReference>
<organism evidence="2 3">
    <name type="scientific">Armillaria luteobubalina</name>
    <dbReference type="NCBI Taxonomy" id="153913"/>
    <lineage>
        <taxon>Eukaryota</taxon>
        <taxon>Fungi</taxon>
        <taxon>Dikarya</taxon>
        <taxon>Basidiomycota</taxon>
        <taxon>Agaricomycotina</taxon>
        <taxon>Agaricomycetes</taxon>
        <taxon>Agaricomycetidae</taxon>
        <taxon>Agaricales</taxon>
        <taxon>Marasmiineae</taxon>
        <taxon>Physalacriaceae</taxon>
        <taxon>Armillaria</taxon>
    </lineage>
</organism>
<feature type="region of interest" description="Disordered" evidence="1">
    <location>
        <begin position="115"/>
        <end position="157"/>
    </location>
</feature>
<evidence type="ECO:0000256" key="1">
    <source>
        <dbReference type="SAM" id="MobiDB-lite"/>
    </source>
</evidence>
<sequence>MLPHLRGSQKAPEPEKALPSGGLQATFQVERVIQGESGSNRNAAKKKTTKNAAKKNAPEILPQIRGHHTTWHTTENADEVQSGRPQHSYPSPHRLQESEQDVPLQSACVIMQEVEEDEEERPFIASPLPPSSPRTLEGPDSSPLPSTPPTPIRATPEEGDCHVCKLCCGGDKHKKNGKDKIYSIKTGTTAACDKMGVSVKGAGIRATERFWHENSTAEFKEGPLPIDFAVPDYSHDAFVDAIVEWIITDDQV</sequence>
<dbReference type="Proteomes" id="UP001175228">
    <property type="component" value="Unassembled WGS sequence"/>
</dbReference>
<reference evidence="2" key="1">
    <citation type="submission" date="2023-06" db="EMBL/GenBank/DDBJ databases">
        <authorList>
            <consortium name="Lawrence Berkeley National Laboratory"/>
            <person name="Ahrendt S."/>
            <person name="Sahu N."/>
            <person name="Indic B."/>
            <person name="Wong-Bajracharya J."/>
            <person name="Merenyi Z."/>
            <person name="Ke H.-M."/>
            <person name="Monk M."/>
            <person name="Kocsube S."/>
            <person name="Drula E."/>
            <person name="Lipzen A."/>
            <person name="Balint B."/>
            <person name="Henrissat B."/>
            <person name="Andreopoulos B."/>
            <person name="Martin F.M."/>
            <person name="Harder C.B."/>
            <person name="Rigling D."/>
            <person name="Ford K.L."/>
            <person name="Foster G.D."/>
            <person name="Pangilinan J."/>
            <person name="Papanicolaou A."/>
            <person name="Barry K."/>
            <person name="LaButti K."/>
            <person name="Viragh M."/>
            <person name="Koriabine M."/>
            <person name="Yan M."/>
            <person name="Riley R."/>
            <person name="Champramary S."/>
            <person name="Plett K.L."/>
            <person name="Tsai I.J."/>
            <person name="Slot J."/>
            <person name="Sipos G."/>
            <person name="Plett J."/>
            <person name="Nagy L.G."/>
            <person name="Grigoriev I.V."/>
        </authorList>
    </citation>
    <scope>NUCLEOTIDE SEQUENCE</scope>
    <source>
        <strain evidence="2">HWK02</strain>
    </source>
</reference>
<keyword evidence="3" id="KW-1185">Reference proteome</keyword>
<evidence type="ECO:0000313" key="2">
    <source>
        <dbReference type="EMBL" id="KAK0488205.1"/>
    </source>
</evidence>
<name>A0AA39UQ99_9AGAR</name>
<proteinExistence type="predicted"/>